<sequence length="66" mass="7869">MMENRELVMETAPYVQNMEYIRELIEESENIEELKIKLTELIGNEQNVAKKTDLKILMEKIEELNL</sequence>
<evidence type="ECO:0000313" key="3">
    <source>
        <dbReference type="Proteomes" id="UP000239462"/>
    </source>
</evidence>
<protein>
    <submittedName>
        <fullName evidence="2">Uncharacterized protein</fullName>
    </submittedName>
</protein>
<name>A0A2L1CB06_METMI</name>
<organism evidence="2 3">
    <name type="scientific">Methanococcus maripaludis</name>
    <name type="common">Methanococcus deltae</name>
    <dbReference type="NCBI Taxonomy" id="39152"/>
    <lineage>
        <taxon>Archaea</taxon>
        <taxon>Methanobacteriati</taxon>
        <taxon>Methanobacteriota</taxon>
        <taxon>Methanomada group</taxon>
        <taxon>Methanococci</taxon>
        <taxon>Methanococcales</taxon>
        <taxon>Methanococcaceae</taxon>
        <taxon>Methanococcus</taxon>
    </lineage>
</organism>
<dbReference type="Proteomes" id="UP000239462">
    <property type="component" value="Chromosome"/>
</dbReference>
<dbReference type="EMBL" id="CP026606">
    <property type="protein sequence ID" value="AVB76558.1"/>
    <property type="molecule type" value="Genomic_DNA"/>
</dbReference>
<accession>A0A2L1CB06</accession>
<keyword evidence="1" id="KW-0175">Coiled coil</keyword>
<proteinExistence type="predicted"/>
<evidence type="ECO:0000256" key="1">
    <source>
        <dbReference type="SAM" id="Coils"/>
    </source>
</evidence>
<dbReference type="KEGG" id="mmad:MMJJ_11710"/>
<feature type="coiled-coil region" evidence="1">
    <location>
        <begin position="17"/>
        <end position="44"/>
    </location>
</feature>
<evidence type="ECO:0000313" key="2">
    <source>
        <dbReference type="EMBL" id="AVB76558.1"/>
    </source>
</evidence>
<reference evidence="3" key="1">
    <citation type="journal article" date="2018" name="Genome Announc.">
        <title>Complete Genome Sequence of the Methanococcus maripaludis Type Strain JJ (DSM 2067), a Model for Selenoprotein Synthesis in Archaea.</title>
        <authorList>
            <person name="Poehlein A."/>
            <person name="Heym D."/>
            <person name="Quitzke V."/>
            <person name="Fersch J."/>
            <person name="Daniel R."/>
            <person name="Rother M."/>
        </authorList>
    </citation>
    <scope>NUCLEOTIDE SEQUENCE [LARGE SCALE GENOMIC DNA]</scope>
    <source>
        <strain evidence="3">DSM 2067</strain>
    </source>
</reference>
<gene>
    <name evidence="2" type="ORF">MMJJ_11710</name>
</gene>
<dbReference type="AlphaFoldDB" id="A0A2L1CB06"/>